<gene>
    <name evidence="3" type="ORF">Mco01_60240</name>
</gene>
<proteinExistence type="predicted"/>
<reference evidence="3 4" key="1">
    <citation type="submission" date="2021-01" db="EMBL/GenBank/DDBJ databases">
        <title>Whole genome shotgun sequence of Microbispora corallina NBRC 16416.</title>
        <authorList>
            <person name="Komaki H."/>
            <person name="Tamura T."/>
        </authorList>
    </citation>
    <scope>NUCLEOTIDE SEQUENCE [LARGE SCALE GENOMIC DNA]</scope>
    <source>
        <strain evidence="3 4">NBRC 16416</strain>
    </source>
</reference>
<dbReference type="Pfam" id="PF13649">
    <property type="entry name" value="Methyltransf_25"/>
    <property type="match status" value="1"/>
</dbReference>
<feature type="domain" description="Methyltransferase" evidence="2">
    <location>
        <begin position="163"/>
        <end position="259"/>
    </location>
</feature>
<dbReference type="Gene3D" id="3.40.50.150">
    <property type="entry name" value="Vaccinia Virus protein VP39"/>
    <property type="match status" value="1"/>
</dbReference>
<dbReference type="Proteomes" id="UP000603904">
    <property type="component" value="Unassembled WGS sequence"/>
</dbReference>
<dbReference type="SUPFAM" id="SSF53335">
    <property type="entry name" value="S-adenosyl-L-methionine-dependent methyltransferases"/>
    <property type="match status" value="1"/>
</dbReference>
<accession>A0ABQ4G7H2</accession>
<evidence type="ECO:0000313" key="4">
    <source>
        <dbReference type="Proteomes" id="UP000603904"/>
    </source>
</evidence>
<dbReference type="InterPro" id="IPR041698">
    <property type="entry name" value="Methyltransf_25"/>
</dbReference>
<dbReference type="PANTHER" id="PTHR43464">
    <property type="entry name" value="METHYLTRANSFERASE"/>
    <property type="match status" value="1"/>
</dbReference>
<evidence type="ECO:0000256" key="1">
    <source>
        <dbReference type="SAM" id="MobiDB-lite"/>
    </source>
</evidence>
<sequence length="327" mass="33605">MSEPQSPPGVVHRETPHPLGPDPMAALEASAWALAAALGTMRDALSAPLTEVLAASPRRTAVLEAAGLLSWDGATPVPHPSLVPADGPAGRSAVEARLSSLRQAVAAAAQASAPAGGGWAELDDEVLLNQGRASAATGRALATRVVPRLTGLAERLDTADGRVLDVGTGVAALAVALARELPRVSVVGVDILRRALDLARTELAGAPDVAERITLRHQDVAELTEVGAYDLVWLPAPFLAQETLEAALPRLTGALRPGGWIVTGTNPPAADPLRAAVGRWTAVRNGGNACDTDRMAEDLTAAGLDDVRRFPTVPGGPVLVAARRPIS</sequence>
<keyword evidence="4" id="KW-1185">Reference proteome</keyword>
<organism evidence="3 4">
    <name type="scientific">Microbispora corallina</name>
    <dbReference type="NCBI Taxonomy" id="83302"/>
    <lineage>
        <taxon>Bacteria</taxon>
        <taxon>Bacillati</taxon>
        <taxon>Actinomycetota</taxon>
        <taxon>Actinomycetes</taxon>
        <taxon>Streptosporangiales</taxon>
        <taxon>Streptosporangiaceae</taxon>
        <taxon>Microbispora</taxon>
    </lineage>
</organism>
<evidence type="ECO:0000259" key="2">
    <source>
        <dbReference type="Pfam" id="PF13649"/>
    </source>
</evidence>
<protein>
    <recommendedName>
        <fullName evidence="2">Methyltransferase domain-containing protein</fullName>
    </recommendedName>
</protein>
<name>A0ABQ4G7H2_9ACTN</name>
<dbReference type="RefSeq" id="WP_204060181.1">
    <property type="nucleotide sequence ID" value="NZ_BAAAGP010000006.1"/>
</dbReference>
<evidence type="ECO:0000313" key="3">
    <source>
        <dbReference type="EMBL" id="GIH43024.1"/>
    </source>
</evidence>
<dbReference type="PANTHER" id="PTHR43464:SF82">
    <property type="entry name" value="METHYLTRANSFERASE DOMAIN-CONTAINING PROTEIN"/>
    <property type="match status" value="1"/>
</dbReference>
<dbReference type="EMBL" id="BOOC01000034">
    <property type="protein sequence ID" value="GIH43024.1"/>
    <property type="molecule type" value="Genomic_DNA"/>
</dbReference>
<dbReference type="CDD" id="cd02440">
    <property type="entry name" value="AdoMet_MTases"/>
    <property type="match status" value="1"/>
</dbReference>
<feature type="region of interest" description="Disordered" evidence="1">
    <location>
        <begin position="1"/>
        <end position="22"/>
    </location>
</feature>
<dbReference type="InterPro" id="IPR029063">
    <property type="entry name" value="SAM-dependent_MTases_sf"/>
</dbReference>
<comment type="caution">
    <text evidence="3">The sequence shown here is derived from an EMBL/GenBank/DDBJ whole genome shotgun (WGS) entry which is preliminary data.</text>
</comment>